<evidence type="ECO:0000256" key="6">
    <source>
        <dbReference type="SAM" id="Phobius"/>
    </source>
</evidence>
<dbReference type="AlphaFoldDB" id="A0A2S5BCC5"/>
<dbReference type="PANTHER" id="PTHR23511:SF5">
    <property type="entry name" value="MAJOR FACILITATOR-TYPE TRANSPORTER HXNZ-RELATED"/>
    <property type="match status" value="1"/>
</dbReference>
<sequence length="547" mass="59241">MTHELDELGSSDKSLRDAMIDAEKDGVVEVHNQESNEALAQAEGIDAHFMVKAQVINEALEECGMGRFQWELFVSAGFGYFSDNIWLQSIAIIMPYVAVEDHFPNYPGIRMATFALYMGLIPGALAWGMTADVIGRRLAWNSTLFISAVFGLAAGASPNFYVLCVMLALNGIGTAGNMVLDGAVFLEFIPNTHKYLLTLLSVWWAIGQVVASLICWAFIAKYSCDTERVGIDGYRCDRNTNPGWRYSMYTLGAMMLFLWGLRFFVLPMQESPKFLVSIGQDEEAVRVIHTVAQRNGRTSSLTVEKLRIAAEPYYSKFGDRAPSTTKFSNLELAKRSFSHFNLEHIKGLYATRRLALSSSLIIFIYTALGLAYPLFNGFLGGYLQSKGAERGDTSVNATYASYTYQAACGIPGSVLAAILVEWGRGGRKFAAAFFTVGAGAFLFGLTAVRSAAAVNALTCMASLFENAFYGVIYAIAPETFPTPHRGTGDALAGSASRLAGSLAPIIAVYSAAAKTPNGPVFAAASIFVVTGLSMLALPIETRGRQAL</sequence>
<dbReference type="EMBL" id="PJQD01000025">
    <property type="protein sequence ID" value="POY74436.1"/>
    <property type="molecule type" value="Genomic_DNA"/>
</dbReference>
<reference evidence="8 9" key="1">
    <citation type="journal article" date="2018" name="Front. Microbiol.">
        <title>Prospects for Fungal Bioremediation of Acidic Radioactive Waste Sites: Characterization and Genome Sequence of Rhodotorula taiwanensis MD1149.</title>
        <authorList>
            <person name="Tkavc R."/>
            <person name="Matrosova V.Y."/>
            <person name="Grichenko O.E."/>
            <person name="Gostincar C."/>
            <person name="Volpe R.P."/>
            <person name="Klimenkova P."/>
            <person name="Gaidamakova E.K."/>
            <person name="Zhou C.E."/>
            <person name="Stewart B.J."/>
            <person name="Lyman M.G."/>
            <person name="Malfatti S.A."/>
            <person name="Rubinfeld B."/>
            <person name="Courtot M."/>
            <person name="Singh J."/>
            <person name="Dalgard C.L."/>
            <person name="Hamilton T."/>
            <person name="Frey K.G."/>
            <person name="Gunde-Cimerman N."/>
            <person name="Dugan L."/>
            <person name="Daly M.J."/>
        </authorList>
    </citation>
    <scope>NUCLEOTIDE SEQUENCE [LARGE SCALE GENOMIC DNA]</scope>
    <source>
        <strain evidence="8 9">MD1149</strain>
    </source>
</reference>
<dbReference type="Gene3D" id="1.20.1250.20">
    <property type="entry name" value="MFS general substrate transporter like domains"/>
    <property type="match status" value="1"/>
</dbReference>
<dbReference type="OrthoDB" id="3936150at2759"/>
<dbReference type="InterPro" id="IPR011701">
    <property type="entry name" value="MFS"/>
</dbReference>
<organism evidence="8 9">
    <name type="scientific">Rhodotorula taiwanensis</name>
    <dbReference type="NCBI Taxonomy" id="741276"/>
    <lineage>
        <taxon>Eukaryota</taxon>
        <taxon>Fungi</taxon>
        <taxon>Dikarya</taxon>
        <taxon>Basidiomycota</taxon>
        <taxon>Pucciniomycotina</taxon>
        <taxon>Microbotryomycetes</taxon>
        <taxon>Sporidiobolales</taxon>
        <taxon>Sporidiobolaceae</taxon>
        <taxon>Rhodotorula</taxon>
    </lineage>
</organism>
<feature type="transmembrane region" description="Helical" evidence="6">
    <location>
        <begin position="246"/>
        <end position="265"/>
    </location>
</feature>
<feature type="transmembrane region" description="Helical" evidence="6">
    <location>
        <begin position="196"/>
        <end position="219"/>
    </location>
</feature>
<feature type="transmembrane region" description="Helical" evidence="6">
    <location>
        <begin position="402"/>
        <end position="422"/>
    </location>
</feature>
<dbReference type="InterPro" id="IPR020846">
    <property type="entry name" value="MFS_dom"/>
</dbReference>
<dbReference type="Proteomes" id="UP000237144">
    <property type="component" value="Unassembled WGS sequence"/>
</dbReference>
<keyword evidence="9" id="KW-1185">Reference proteome</keyword>
<evidence type="ECO:0000313" key="8">
    <source>
        <dbReference type="EMBL" id="POY74436.1"/>
    </source>
</evidence>
<keyword evidence="4 6" id="KW-1133">Transmembrane helix</keyword>
<evidence type="ECO:0000256" key="4">
    <source>
        <dbReference type="ARBA" id="ARBA00022989"/>
    </source>
</evidence>
<dbReference type="SUPFAM" id="SSF103473">
    <property type="entry name" value="MFS general substrate transporter"/>
    <property type="match status" value="1"/>
</dbReference>
<comment type="caution">
    <text evidence="8">The sequence shown here is derived from an EMBL/GenBank/DDBJ whole genome shotgun (WGS) entry which is preliminary data.</text>
</comment>
<dbReference type="GO" id="GO:0016020">
    <property type="term" value="C:membrane"/>
    <property type="evidence" value="ECO:0007669"/>
    <property type="project" value="UniProtKB-SubCell"/>
</dbReference>
<keyword evidence="3 6" id="KW-0812">Transmembrane</keyword>
<feature type="transmembrane region" description="Helical" evidence="6">
    <location>
        <begin position="109"/>
        <end position="131"/>
    </location>
</feature>
<dbReference type="GO" id="GO:0022857">
    <property type="term" value="F:transmembrane transporter activity"/>
    <property type="evidence" value="ECO:0007669"/>
    <property type="project" value="InterPro"/>
</dbReference>
<protein>
    <recommendedName>
        <fullName evidence="7">Major facilitator superfamily (MFS) profile domain-containing protein</fullName>
    </recommendedName>
</protein>
<feature type="domain" description="Major facilitator superfamily (MFS) profile" evidence="7">
    <location>
        <begin position="72"/>
        <end position="542"/>
    </location>
</feature>
<feature type="transmembrane region" description="Helical" evidence="6">
    <location>
        <begin position="429"/>
        <end position="448"/>
    </location>
</feature>
<feature type="transmembrane region" description="Helical" evidence="6">
    <location>
        <begin position="72"/>
        <end position="97"/>
    </location>
</feature>
<evidence type="ECO:0000256" key="5">
    <source>
        <dbReference type="ARBA" id="ARBA00023136"/>
    </source>
</evidence>
<evidence type="ECO:0000256" key="1">
    <source>
        <dbReference type="ARBA" id="ARBA00004141"/>
    </source>
</evidence>
<proteinExistence type="predicted"/>
<dbReference type="InterPro" id="IPR036259">
    <property type="entry name" value="MFS_trans_sf"/>
</dbReference>
<keyword evidence="2" id="KW-0813">Transport</keyword>
<dbReference type="Pfam" id="PF07690">
    <property type="entry name" value="MFS_1"/>
    <property type="match status" value="1"/>
</dbReference>
<comment type="subcellular location">
    <subcellularLocation>
        <location evidence="1">Membrane</location>
        <topology evidence="1">Multi-pass membrane protein</topology>
    </subcellularLocation>
</comment>
<evidence type="ECO:0000313" key="9">
    <source>
        <dbReference type="Proteomes" id="UP000237144"/>
    </source>
</evidence>
<gene>
    <name evidence="8" type="ORF">BMF94_2630</name>
</gene>
<feature type="transmembrane region" description="Helical" evidence="6">
    <location>
        <begin position="160"/>
        <end position="184"/>
    </location>
</feature>
<keyword evidence="5 6" id="KW-0472">Membrane</keyword>
<evidence type="ECO:0000256" key="3">
    <source>
        <dbReference type="ARBA" id="ARBA00022692"/>
    </source>
</evidence>
<feature type="transmembrane region" description="Helical" evidence="6">
    <location>
        <begin position="354"/>
        <end position="375"/>
    </location>
</feature>
<dbReference type="PANTHER" id="PTHR23511">
    <property type="entry name" value="SYNAPTIC VESICLE GLYCOPROTEIN 2"/>
    <property type="match status" value="1"/>
</dbReference>
<evidence type="ECO:0000259" key="7">
    <source>
        <dbReference type="PROSITE" id="PS50850"/>
    </source>
</evidence>
<evidence type="ECO:0000256" key="2">
    <source>
        <dbReference type="ARBA" id="ARBA00022448"/>
    </source>
</evidence>
<dbReference type="PROSITE" id="PS50850">
    <property type="entry name" value="MFS"/>
    <property type="match status" value="1"/>
</dbReference>
<name>A0A2S5BCC5_9BASI</name>
<feature type="transmembrane region" description="Helical" evidence="6">
    <location>
        <begin position="138"/>
        <end position="154"/>
    </location>
</feature>
<feature type="transmembrane region" description="Helical" evidence="6">
    <location>
        <begin position="518"/>
        <end position="537"/>
    </location>
</feature>
<accession>A0A2S5BCC5</accession>